<dbReference type="InterPro" id="IPR003661">
    <property type="entry name" value="HisK_dim/P_dom"/>
</dbReference>
<evidence type="ECO:0000256" key="1">
    <source>
        <dbReference type="ARBA" id="ARBA00000085"/>
    </source>
</evidence>
<dbReference type="CDD" id="cd00130">
    <property type="entry name" value="PAS"/>
    <property type="match status" value="4"/>
</dbReference>
<dbReference type="InterPro" id="IPR001610">
    <property type="entry name" value="PAC"/>
</dbReference>
<dbReference type="PROSITE" id="PS50109">
    <property type="entry name" value="HIS_KIN"/>
    <property type="match status" value="1"/>
</dbReference>
<evidence type="ECO:0000259" key="7">
    <source>
        <dbReference type="PROSITE" id="PS50112"/>
    </source>
</evidence>
<dbReference type="AlphaFoldDB" id="A0AAW9S7J4"/>
<dbReference type="Gene3D" id="1.10.287.130">
    <property type="match status" value="1"/>
</dbReference>
<dbReference type="Gene3D" id="3.30.565.10">
    <property type="entry name" value="Histidine kinase-like ATPase, C-terminal domain"/>
    <property type="match status" value="1"/>
</dbReference>
<dbReference type="SMART" id="SM00387">
    <property type="entry name" value="HATPase_c"/>
    <property type="match status" value="1"/>
</dbReference>
<evidence type="ECO:0000256" key="4">
    <source>
        <dbReference type="ARBA" id="ARBA00022679"/>
    </source>
</evidence>
<dbReference type="InterPro" id="IPR013767">
    <property type="entry name" value="PAS_fold"/>
</dbReference>
<protein>
    <recommendedName>
        <fullName evidence="2">histidine kinase</fullName>
        <ecNumber evidence="2">2.7.13.3</ecNumber>
    </recommendedName>
</protein>
<dbReference type="InterPro" id="IPR036097">
    <property type="entry name" value="HisK_dim/P_sf"/>
</dbReference>
<comment type="caution">
    <text evidence="9">The sequence shown here is derived from an EMBL/GenBank/DDBJ whole genome shotgun (WGS) entry which is preliminary data.</text>
</comment>
<keyword evidence="5" id="KW-0418">Kinase</keyword>
<evidence type="ECO:0000313" key="10">
    <source>
        <dbReference type="Proteomes" id="UP001403385"/>
    </source>
</evidence>
<accession>A0AAW9S7J4</accession>
<dbReference type="InterPro" id="IPR004358">
    <property type="entry name" value="Sig_transdc_His_kin-like_C"/>
</dbReference>
<dbReference type="GO" id="GO:0006355">
    <property type="term" value="P:regulation of DNA-templated transcription"/>
    <property type="evidence" value="ECO:0007669"/>
    <property type="project" value="InterPro"/>
</dbReference>
<dbReference type="PANTHER" id="PTHR43304:SF1">
    <property type="entry name" value="PAC DOMAIN-CONTAINING PROTEIN"/>
    <property type="match status" value="1"/>
</dbReference>
<dbReference type="EMBL" id="JBDKWZ010000007">
    <property type="protein sequence ID" value="MEN7548986.1"/>
    <property type="molecule type" value="Genomic_DNA"/>
</dbReference>
<dbReference type="EC" id="2.7.13.3" evidence="2"/>
<dbReference type="InterPro" id="IPR000700">
    <property type="entry name" value="PAS-assoc_C"/>
</dbReference>
<dbReference type="PANTHER" id="PTHR43304">
    <property type="entry name" value="PHYTOCHROME-LIKE PROTEIN CPH1"/>
    <property type="match status" value="1"/>
</dbReference>
<dbReference type="Pfam" id="PF02518">
    <property type="entry name" value="HATPase_c"/>
    <property type="match status" value="1"/>
</dbReference>
<dbReference type="SMART" id="SM00388">
    <property type="entry name" value="HisKA"/>
    <property type="match status" value="1"/>
</dbReference>
<dbReference type="PRINTS" id="PR00344">
    <property type="entry name" value="BCTRLSENSOR"/>
</dbReference>
<gene>
    <name evidence="9" type="ORF">AAG747_13770</name>
</gene>
<dbReference type="SMART" id="SM00091">
    <property type="entry name" value="PAS"/>
    <property type="match status" value="5"/>
</dbReference>
<evidence type="ECO:0000313" key="9">
    <source>
        <dbReference type="EMBL" id="MEN7548986.1"/>
    </source>
</evidence>
<evidence type="ECO:0000256" key="2">
    <source>
        <dbReference type="ARBA" id="ARBA00012438"/>
    </source>
</evidence>
<dbReference type="RefSeq" id="WP_346821759.1">
    <property type="nucleotide sequence ID" value="NZ_JBDKWZ010000007.1"/>
</dbReference>
<evidence type="ECO:0000259" key="6">
    <source>
        <dbReference type="PROSITE" id="PS50109"/>
    </source>
</evidence>
<feature type="domain" description="PAC" evidence="8">
    <location>
        <begin position="600"/>
        <end position="652"/>
    </location>
</feature>
<dbReference type="InterPro" id="IPR000014">
    <property type="entry name" value="PAS"/>
</dbReference>
<feature type="domain" description="PAS" evidence="7">
    <location>
        <begin position="246"/>
        <end position="320"/>
    </location>
</feature>
<dbReference type="PROSITE" id="PS50112">
    <property type="entry name" value="PAS"/>
    <property type="match status" value="3"/>
</dbReference>
<dbReference type="Proteomes" id="UP001403385">
    <property type="component" value="Unassembled WGS sequence"/>
</dbReference>
<dbReference type="InterPro" id="IPR035965">
    <property type="entry name" value="PAS-like_dom_sf"/>
</dbReference>
<sequence>MKNTENQILTPLIDSLTHGVCLKNASGEIILVNEAFCQLYGYTREEIVGKPFSLYINSCEAASPTSLHLQQFTNASLLGKPCHMAVKKGGSLFYVEVRKKCYSEKGKEDLELIEVHERPAPYLLAPLNREDALLQNIADVVFIHNFQGQFKLFYNNSEDALFPPTHTVGKSIKHLPLPASALQKLILAHGLSIQTGKTQNFEIKVEQPTGIHFYNVKVIPNNHQEVLTLFHNQTHLKSWQTEALKTKTHYKVVTENIREIISIYNLSGKMEYISPSVYDTLGYTDEELLHSPGLICIHPQDLWPLKELGLNIAQRNISSGSIQYQIKDKFGRYRWFESLFKPDKKEGKVNKIIVISHDITQLKSIEKKERKSRIKQEVIQEELLKNHFELVERHVSERQLNQEIQLSKERYELMLDSVTDAIWVFDFQWKVKLCNSAAHKNLQLPKNEITHQTFQELFPDKLDSPLYIGYQLVMKNRATTTVTYKDIRKGKTHWYQAQIYPVKDGILSITTEVTYRKVAEQKLKESEEKYRLLSENSRDLICLHDTDGTFLYITPSVKEILGYDAKELLGTLPLAIIHREDYQAKVQGSASKILQGQINEKLEYRIRKKDGSYVYFETNMQPIFNTSGVLIRLQSTSRDITARKLAEEKIIAKNRELEKANKELDQFVYSASHNLRAPLSSILGLINITKLSFQDEGVLEYFQMMEKSIRKLDETIHEINDYSKNNRVEIRVEKVDFEALVTQSIEDLFYLEELKRIKFSTNIQCDTPFFSDRNRLQVVLTNILSNAVKYQNLDQTHPQINIDIKASNQQVFIKVKDNGIGISPNYQEKVFNMFFRATDKASGSGLGLYIVKETINKLKGTIHICSKEYVGTEVSIWLPSTDLVKQKEQGL</sequence>
<dbReference type="Gene3D" id="3.30.450.20">
    <property type="entry name" value="PAS domain"/>
    <property type="match status" value="4"/>
</dbReference>
<feature type="domain" description="PAC" evidence="8">
    <location>
        <begin position="320"/>
        <end position="371"/>
    </location>
</feature>
<dbReference type="Pfam" id="PF08448">
    <property type="entry name" value="PAS_4"/>
    <property type="match status" value="1"/>
</dbReference>
<organism evidence="9 10">
    <name type="scientific">Rapidithrix thailandica</name>
    <dbReference type="NCBI Taxonomy" id="413964"/>
    <lineage>
        <taxon>Bacteria</taxon>
        <taxon>Pseudomonadati</taxon>
        <taxon>Bacteroidota</taxon>
        <taxon>Cytophagia</taxon>
        <taxon>Cytophagales</taxon>
        <taxon>Flammeovirgaceae</taxon>
        <taxon>Rapidithrix</taxon>
    </lineage>
</organism>
<dbReference type="CDD" id="cd00082">
    <property type="entry name" value="HisKA"/>
    <property type="match status" value="1"/>
</dbReference>
<proteinExistence type="predicted"/>
<dbReference type="SUPFAM" id="SSF47384">
    <property type="entry name" value="Homodimeric domain of signal transducing histidine kinase"/>
    <property type="match status" value="1"/>
</dbReference>
<dbReference type="InterPro" id="IPR013655">
    <property type="entry name" value="PAS_fold_3"/>
</dbReference>
<name>A0AAW9S7J4_9BACT</name>
<comment type="catalytic activity">
    <reaction evidence="1">
        <text>ATP + protein L-histidine = ADP + protein N-phospho-L-histidine.</text>
        <dbReference type="EC" id="2.7.13.3"/>
    </reaction>
</comment>
<feature type="domain" description="PAS" evidence="7">
    <location>
        <begin position="526"/>
        <end position="597"/>
    </location>
</feature>
<keyword evidence="3" id="KW-0597">Phosphoprotein</keyword>
<dbReference type="InterPro" id="IPR052162">
    <property type="entry name" value="Sensor_kinase/Photoreceptor"/>
</dbReference>
<dbReference type="PROSITE" id="PS50113">
    <property type="entry name" value="PAC"/>
    <property type="match status" value="2"/>
</dbReference>
<dbReference type="Pfam" id="PF08447">
    <property type="entry name" value="PAS_3"/>
    <property type="match status" value="2"/>
</dbReference>
<dbReference type="SMART" id="SM00086">
    <property type="entry name" value="PAC"/>
    <property type="match status" value="2"/>
</dbReference>
<dbReference type="Pfam" id="PF00512">
    <property type="entry name" value="HisKA"/>
    <property type="match status" value="1"/>
</dbReference>
<dbReference type="Pfam" id="PF00989">
    <property type="entry name" value="PAS"/>
    <property type="match status" value="1"/>
</dbReference>
<reference evidence="9 10" key="1">
    <citation type="submission" date="2024-04" db="EMBL/GenBank/DDBJ databases">
        <title>Novel genus in family Flammeovirgaceae.</title>
        <authorList>
            <person name="Nguyen T.H."/>
            <person name="Vuong T.Q."/>
            <person name="Le H."/>
            <person name="Kim S.-G."/>
        </authorList>
    </citation>
    <scope>NUCLEOTIDE SEQUENCE [LARGE SCALE GENOMIC DNA]</scope>
    <source>
        <strain evidence="9 10">JCM 23209</strain>
    </source>
</reference>
<dbReference type="InterPro" id="IPR005467">
    <property type="entry name" value="His_kinase_dom"/>
</dbReference>
<dbReference type="InterPro" id="IPR003594">
    <property type="entry name" value="HATPase_dom"/>
</dbReference>
<dbReference type="SUPFAM" id="SSF55785">
    <property type="entry name" value="PYP-like sensor domain (PAS domain)"/>
    <property type="match status" value="4"/>
</dbReference>
<evidence type="ECO:0000259" key="8">
    <source>
        <dbReference type="PROSITE" id="PS50113"/>
    </source>
</evidence>
<keyword evidence="4" id="KW-0808">Transferase</keyword>
<dbReference type="NCBIfam" id="TIGR00229">
    <property type="entry name" value="sensory_box"/>
    <property type="match status" value="4"/>
</dbReference>
<feature type="domain" description="PAS" evidence="7">
    <location>
        <begin position="5"/>
        <end position="50"/>
    </location>
</feature>
<keyword evidence="10" id="KW-1185">Reference proteome</keyword>
<feature type="domain" description="Histidine kinase" evidence="6">
    <location>
        <begin position="670"/>
        <end position="882"/>
    </location>
</feature>
<dbReference type="InterPro" id="IPR013656">
    <property type="entry name" value="PAS_4"/>
</dbReference>
<dbReference type="GO" id="GO:0000155">
    <property type="term" value="F:phosphorelay sensor kinase activity"/>
    <property type="evidence" value="ECO:0007669"/>
    <property type="project" value="InterPro"/>
</dbReference>
<dbReference type="SUPFAM" id="SSF55874">
    <property type="entry name" value="ATPase domain of HSP90 chaperone/DNA topoisomerase II/histidine kinase"/>
    <property type="match status" value="1"/>
</dbReference>
<evidence type="ECO:0000256" key="5">
    <source>
        <dbReference type="ARBA" id="ARBA00022777"/>
    </source>
</evidence>
<dbReference type="InterPro" id="IPR036890">
    <property type="entry name" value="HATPase_C_sf"/>
</dbReference>
<evidence type="ECO:0000256" key="3">
    <source>
        <dbReference type="ARBA" id="ARBA00022553"/>
    </source>
</evidence>